<dbReference type="GO" id="GO:0008233">
    <property type="term" value="F:peptidase activity"/>
    <property type="evidence" value="ECO:0007669"/>
    <property type="project" value="InterPro"/>
</dbReference>
<sequence length="480" mass="52888">MLSRIPLARLTSLLAHALVLVVLAALLGAAPTEAADAESGASLTLDVPPGYADTDAPLTLTLLDADGAPLAGEQVQVERRKAGKWRQVATLTTDDQGAASTTLTRSKQPKDNRVRATWAGDPNATPPVDGASAGPLTMQLRPRSSRPRLLGPSSVVDEQSIDLTIRWRTGNGDPVSGRVKLQRRDPGQQWRTVRRPRTGDDGTHTFTTTPRVDTRWRVLTQRRPWIQRGVSPVKAVDNVPPGDPVVLPKAAPAPRRSLPRAPRAVGAGANAVVTGIPSGVWRSMVGRSWHRGCPVGRSQLRLLRVNYWGYDGYRYRGELVARADVMGQMRGVFETLYARDLPVRSMVRVDRFGWSPKLQGANDYASMAAGNTSAFNCRQVVGRPGVNSPHTYGRALDLNTWENPYYSAGRWWPDTWWVNRSHPRVAWRSTSHAVVRILKAHGFRWTYGTQDSQHFDAVPRNARVAPRMLLPKGCRTQVCD</sequence>
<dbReference type="GO" id="GO:0005975">
    <property type="term" value="P:carbohydrate metabolic process"/>
    <property type="evidence" value="ECO:0007669"/>
    <property type="project" value="UniProtKB-ARBA"/>
</dbReference>
<feature type="region of interest" description="Disordered" evidence="1">
    <location>
        <begin position="174"/>
        <end position="208"/>
    </location>
</feature>
<dbReference type="SUPFAM" id="SSF49373">
    <property type="entry name" value="Invasin/intimin cell-adhesion fragments"/>
    <property type="match status" value="1"/>
</dbReference>
<name>A0A930UTS3_9ACTN</name>
<dbReference type="InterPro" id="IPR008964">
    <property type="entry name" value="Invasin/intimin_cell_adhesion"/>
</dbReference>
<keyword evidence="2" id="KW-0732">Signal</keyword>
<comment type="caution">
    <text evidence="4">The sequence shown here is derived from an EMBL/GenBank/DDBJ whole genome shotgun (WGS) entry which is preliminary data.</text>
</comment>
<reference evidence="4" key="1">
    <citation type="submission" date="2020-11" db="EMBL/GenBank/DDBJ databases">
        <title>Nocardioides sp. CBS4Y-1, whole genome shotgun sequence.</title>
        <authorList>
            <person name="Tuo L."/>
        </authorList>
    </citation>
    <scope>NUCLEOTIDE SEQUENCE</scope>
    <source>
        <strain evidence="4">CBS4Y-1</strain>
    </source>
</reference>
<dbReference type="AlphaFoldDB" id="A0A930UTS3"/>
<dbReference type="EMBL" id="JADIVZ010000001">
    <property type="protein sequence ID" value="MBF4160061.1"/>
    <property type="molecule type" value="Genomic_DNA"/>
</dbReference>
<accession>A0A930UTS3</accession>
<evidence type="ECO:0000256" key="2">
    <source>
        <dbReference type="SAM" id="SignalP"/>
    </source>
</evidence>
<feature type="signal peptide" evidence="2">
    <location>
        <begin position="1"/>
        <end position="34"/>
    </location>
</feature>
<evidence type="ECO:0000256" key="1">
    <source>
        <dbReference type="SAM" id="MobiDB-lite"/>
    </source>
</evidence>
<feature type="chain" id="PRO_5038483191" evidence="2">
    <location>
        <begin position="35"/>
        <end position="480"/>
    </location>
</feature>
<dbReference type="Pfam" id="PF13539">
    <property type="entry name" value="Peptidase_M15_4"/>
    <property type="match status" value="1"/>
</dbReference>
<keyword evidence="5" id="KW-1185">Reference proteome</keyword>
<proteinExistence type="predicted"/>
<dbReference type="Gene3D" id="3.30.1380.10">
    <property type="match status" value="1"/>
</dbReference>
<evidence type="ECO:0000313" key="5">
    <source>
        <dbReference type="Proteomes" id="UP000656804"/>
    </source>
</evidence>
<dbReference type="InterPro" id="IPR039561">
    <property type="entry name" value="Peptidase_M15C"/>
</dbReference>
<evidence type="ECO:0000313" key="4">
    <source>
        <dbReference type="EMBL" id="MBF4160061.1"/>
    </source>
</evidence>
<dbReference type="Proteomes" id="UP000656804">
    <property type="component" value="Unassembled WGS sequence"/>
</dbReference>
<gene>
    <name evidence="4" type="ORF">ISG29_00030</name>
</gene>
<dbReference type="Gene3D" id="2.60.40.10">
    <property type="entry name" value="Immunoglobulins"/>
    <property type="match status" value="1"/>
</dbReference>
<dbReference type="InterPro" id="IPR013783">
    <property type="entry name" value="Ig-like_fold"/>
</dbReference>
<evidence type="ECO:0000259" key="3">
    <source>
        <dbReference type="Pfam" id="PF13539"/>
    </source>
</evidence>
<feature type="domain" description="Peptidase M15C" evidence="3">
    <location>
        <begin position="383"/>
        <end position="456"/>
    </location>
</feature>
<dbReference type="InterPro" id="IPR009045">
    <property type="entry name" value="Zn_M74/Hedgehog-like"/>
</dbReference>
<dbReference type="RefSeq" id="WP_194501338.1">
    <property type="nucleotide sequence ID" value="NZ_JADIVZ010000001.1"/>
</dbReference>
<organism evidence="4 5">
    <name type="scientific">Nocardioides acrostichi</name>
    <dbReference type="NCBI Taxonomy" id="2784339"/>
    <lineage>
        <taxon>Bacteria</taxon>
        <taxon>Bacillati</taxon>
        <taxon>Actinomycetota</taxon>
        <taxon>Actinomycetes</taxon>
        <taxon>Propionibacteriales</taxon>
        <taxon>Nocardioidaceae</taxon>
        <taxon>Nocardioides</taxon>
    </lineage>
</organism>
<dbReference type="SUPFAM" id="SSF55166">
    <property type="entry name" value="Hedgehog/DD-peptidase"/>
    <property type="match status" value="1"/>
</dbReference>
<protein>
    <submittedName>
        <fullName evidence="4">M15 family metallopeptidase</fullName>
    </submittedName>
</protein>